<keyword evidence="3" id="KW-1185">Reference proteome</keyword>
<accession>A0ABX2Q4A7</accession>
<dbReference type="Proteomes" id="UP000626554">
    <property type="component" value="Unassembled WGS sequence"/>
</dbReference>
<gene>
    <name evidence="2" type="ORF">HW556_09495</name>
</gene>
<protein>
    <submittedName>
        <fullName evidence="2">Alpha/beta fold hydrolase</fullName>
    </submittedName>
</protein>
<feature type="domain" description="Serine aminopeptidase S33" evidence="1">
    <location>
        <begin position="84"/>
        <end position="167"/>
    </location>
</feature>
<keyword evidence="2" id="KW-0378">Hydrolase</keyword>
<comment type="caution">
    <text evidence="2">The sequence shown here is derived from an EMBL/GenBank/DDBJ whole genome shotgun (WGS) entry which is preliminary data.</text>
</comment>
<dbReference type="GO" id="GO:0016787">
    <property type="term" value="F:hydrolase activity"/>
    <property type="evidence" value="ECO:0007669"/>
    <property type="project" value="UniProtKB-KW"/>
</dbReference>
<dbReference type="RefSeq" id="WP_176899785.1">
    <property type="nucleotide sequence ID" value="NZ_JABKAV010000022.1"/>
</dbReference>
<dbReference type="PANTHER" id="PTHR12277:SF81">
    <property type="entry name" value="PROTEIN ABHD13"/>
    <property type="match status" value="1"/>
</dbReference>
<dbReference type="Pfam" id="PF12146">
    <property type="entry name" value="Hydrolase_4"/>
    <property type="match status" value="1"/>
</dbReference>
<name>A0ABX2Q4A7_9BACT</name>
<dbReference type="EMBL" id="JABKAV010000022">
    <property type="protein sequence ID" value="NVO85112.1"/>
    <property type="molecule type" value="Genomic_DNA"/>
</dbReference>
<evidence type="ECO:0000313" key="2">
    <source>
        <dbReference type="EMBL" id="NVO85112.1"/>
    </source>
</evidence>
<dbReference type="InterPro" id="IPR022742">
    <property type="entry name" value="Hydrolase_4"/>
</dbReference>
<organism evidence="2 3">
    <name type="scientific">Hymenobacter terrestris</name>
    <dbReference type="NCBI Taxonomy" id="2748310"/>
    <lineage>
        <taxon>Bacteria</taxon>
        <taxon>Pseudomonadati</taxon>
        <taxon>Bacteroidota</taxon>
        <taxon>Cytophagia</taxon>
        <taxon>Cytophagales</taxon>
        <taxon>Hymenobacteraceae</taxon>
        <taxon>Hymenobacter</taxon>
    </lineage>
</organism>
<dbReference type="SUPFAM" id="SSF53474">
    <property type="entry name" value="alpha/beta-Hydrolases"/>
    <property type="match status" value="1"/>
</dbReference>
<dbReference type="Gene3D" id="3.40.50.1820">
    <property type="entry name" value="alpha/beta hydrolase"/>
    <property type="match status" value="1"/>
</dbReference>
<dbReference type="InterPro" id="IPR029058">
    <property type="entry name" value="AB_hydrolase_fold"/>
</dbReference>
<proteinExistence type="predicted"/>
<evidence type="ECO:0000313" key="3">
    <source>
        <dbReference type="Proteomes" id="UP000626554"/>
    </source>
</evidence>
<dbReference type="PANTHER" id="PTHR12277">
    <property type="entry name" value="ALPHA/BETA HYDROLASE DOMAIN-CONTAINING PROTEIN"/>
    <property type="match status" value="1"/>
</dbReference>
<evidence type="ECO:0000259" key="1">
    <source>
        <dbReference type="Pfam" id="PF12146"/>
    </source>
</evidence>
<reference evidence="2 3" key="1">
    <citation type="submission" date="2020-05" db="EMBL/GenBank/DDBJ databases">
        <title>Hymenobacter terrestris sp. nov. and Hymenobacter lapidiphilus sp. nov., isolated from regoliths in Antarctica.</title>
        <authorList>
            <person name="Sedlacek I."/>
            <person name="Pantucek R."/>
            <person name="Zeman M."/>
            <person name="Holochova P."/>
            <person name="Kralova S."/>
            <person name="Stankova E."/>
            <person name="Sedo O."/>
            <person name="Micenkova L."/>
            <person name="Svec P."/>
            <person name="Gupta V."/>
            <person name="Sood U."/>
            <person name="Korpole U.S."/>
            <person name="Lal R."/>
        </authorList>
    </citation>
    <scope>NUCLEOTIDE SEQUENCE [LARGE SCALE GENOMIC DNA]</scope>
    <source>
        <strain evidence="2 3">P5252</strain>
    </source>
</reference>
<sequence length="284" mass="31079">MRISVSCSKVLLTLLLLLLVLPAWALKPDRVYHQTPDSLGLAYTTRTVTTADGYQLKSWEIAPAAQAAKPVAVVLAYQDFGNMSYFLHQARALSRAGYAVVLFDYRGFGQSADFPINPSQLYYEEFAADLRAVVQATRQRLPKSKVGVLSLSMGTIVAATVAAERRLDFLITEGLMANPAELASKVKQLKNKDVLLPADAASYPQRWTKVKCPMLLFGGTQDAFTPLADSEQLAGKRPRRTLVSFEGGHLGGFPTLSSQPDSYDNFGDLYVQHISAFLTKAGIQ</sequence>